<sequence length="142" mass="15747">MKCVSAEVIGGGEVHRRSSSAVEPFIAYRLPPAFDAFNLVIGSNRARRGTRTAVDGMTESDPRGGVEVTANAAVPEQAGSAAGSPDRRRWWRVLCRDVGHIRRYLTVLVNRTGWFSCRTARPHRGAVDRWSRRVEQRTTAGR</sequence>
<proteinExistence type="predicted"/>
<evidence type="ECO:0000313" key="2">
    <source>
        <dbReference type="EMBL" id="GAA3366876.1"/>
    </source>
</evidence>
<evidence type="ECO:0000313" key="3">
    <source>
        <dbReference type="Proteomes" id="UP001500483"/>
    </source>
</evidence>
<evidence type="ECO:0000256" key="1">
    <source>
        <dbReference type="SAM" id="MobiDB-lite"/>
    </source>
</evidence>
<dbReference type="EMBL" id="BAAAYK010000048">
    <property type="protein sequence ID" value="GAA3366876.1"/>
    <property type="molecule type" value="Genomic_DNA"/>
</dbReference>
<feature type="region of interest" description="Disordered" evidence="1">
    <location>
        <begin position="51"/>
        <end position="86"/>
    </location>
</feature>
<comment type="caution">
    <text evidence="2">The sequence shown here is derived from an EMBL/GenBank/DDBJ whole genome shotgun (WGS) entry which is preliminary data.</text>
</comment>
<reference evidence="3" key="1">
    <citation type="journal article" date="2019" name="Int. J. Syst. Evol. Microbiol.">
        <title>The Global Catalogue of Microorganisms (GCM) 10K type strain sequencing project: providing services to taxonomists for standard genome sequencing and annotation.</title>
        <authorList>
            <consortium name="The Broad Institute Genomics Platform"/>
            <consortium name="The Broad Institute Genome Sequencing Center for Infectious Disease"/>
            <person name="Wu L."/>
            <person name="Ma J."/>
        </authorList>
    </citation>
    <scope>NUCLEOTIDE SEQUENCE [LARGE SCALE GENOMIC DNA]</scope>
    <source>
        <strain evidence="3">JCM 9687</strain>
    </source>
</reference>
<name>A0ABP6S3M4_9PSEU</name>
<accession>A0ABP6S3M4</accession>
<protein>
    <submittedName>
        <fullName evidence="2">Uncharacterized protein</fullName>
    </submittedName>
</protein>
<organism evidence="2 3">
    <name type="scientific">Saccharopolyspora gregorii</name>
    <dbReference type="NCBI Taxonomy" id="33914"/>
    <lineage>
        <taxon>Bacteria</taxon>
        <taxon>Bacillati</taxon>
        <taxon>Actinomycetota</taxon>
        <taxon>Actinomycetes</taxon>
        <taxon>Pseudonocardiales</taxon>
        <taxon>Pseudonocardiaceae</taxon>
        <taxon>Saccharopolyspora</taxon>
    </lineage>
</organism>
<dbReference type="Proteomes" id="UP001500483">
    <property type="component" value="Unassembled WGS sequence"/>
</dbReference>
<keyword evidence="3" id="KW-1185">Reference proteome</keyword>
<gene>
    <name evidence="2" type="ORF">GCM10020366_72000</name>
</gene>